<dbReference type="PANTHER" id="PTHR36052:SF1">
    <property type="entry name" value="EXCITATORY AMINO ACID TRANSPORTER"/>
    <property type="match status" value="1"/>
</dbReference>
<gene>
    <name evidence="1" type="ORF">CYMTET_9582</name>
</gene>
<dbReference type="Proteomes" id="UP001190700">
    <property type="component" value="Unassembled WGS sequence"/>
</dbReference>
<evidence type="ECO:0000313" key="2">
    <source>
        <dbReference type="Proteomes" id="UP001190700"/>
    </source>
</evidence>
<dbReference type="PANTHER" id="PTHR36052">
    <property type="entry name" value="EXCITATORY AMINO ACID TRANSPORTER"/>
    <property type="match status" value="1"/>
</dbReference>
<reference evidence="1 2" key="1">
    <citation type="journal article" date="2015" name="Genome Biol. Evol.">
        <title>Comparative Genomics of a Bacterivorous Green Alga Reveals Evolutionary Causalities and Consequences of Phago-Mixotrophic Mode of Nutrition.</title>
        <authorList>
            <person name="Burns J.A."/>
            <person name="Paasch A."/>
            <person name="Narechania A."/>
            <person name="Kim E."/>
        </authorList>
    </citation>
    <scope>NUCLEOTIDE SEQUENCE [LARGE SCALE GENOMIC DNA]</scope>
    <source>
        <strain evidence="1 2">PLY_AMNH</strain>
    </source>
</reference>
<organism evidence="1 2">
    <name type="scientific">Cymbomonas tetramitiformis</name>
    <dbReference type="NCBI Taxonomy" id="36881"/>
    <lineage>
        <taxon>Eukaryota</taxon>
        <taxon>Viridiplantae</taxon>
        <taxon>Chlorophyta</taxon>
        <taxon>Pyramimonadophyceae</taxon>
        <taxon>Pyramimonadales</taxon>
        <taxon>Pyramimonadaceae</taxon>
        <taxon>Cymbomonas</taxon>
    </lineage>
</organism>
<dbReference type="AlphaFoldDB" id="A0AAE0GR61"/>
<sequence length="81" mass="8835">MSAAVIGAAMGFGIQLVSNGLRKLPLMRHPWEHVIATSIGFSAGGMLVAWEEQTAKELEELVAQRESGNNRFKSLNRNPVD</sequence>
<dbReference type="EMBL" id="LGRX02003196">
    <property type="protein sequence ID" value="KAK3282687.1"/>
    <property type="molecule type" value="Genomic_DNA"/>
</dbReference>
<keyword evidence="2" id="KW-1185">Reference proteome</keyword>
<protein>
    <submittedName>
        <fullName evidence="1">Uncharacterized protein</fullName>
    </submittedName>
</protein>
<comment type="caution">
    <text evidence="1">The sequence shown here is derived from an EMBL/GenBank/DDBJ whole genome shotgun (WGS) entry which is preliminary data.</text>
</comment>
<accession>A0AAE0GR61</accession>
<name>A0AAE0GR61_9CHLO</name>
<proteinExistence type="predicted"/>
<evidence type="ECO:0000313" key="1">
    <source>
        <dbReference type="EMBL" id="KAK3282687.1"/>
    </source>
</evidence>